<comment type="catalytic activity">
    <reaction evidence="22">
        <text>DNA(n) + a 2'-deoxyribonucleoside 5'-triphosphate = DNA(n+1) + diphosphate</text>
        <dbReference type="Rhea" id="RHEA:22508"/>
        <dbReference type="Rhea" id="RHEA-COMP:17339"/>
        <dbReference type="Rhea" id="RHEA-COMP:17340"/>
        <dbReference type="ChEBI" id="CHEBI:33019"/>
        <dbReference type="ChEBI" id="CHEBI:61560"/>
        <dbReference type="ChEBI" id="CHEBI:173112"/>
        <dbReference type="EC" id="2.7.7.49"/>
    </reaction>
</comment>
<evidence type="ECO:0000256" key="20">
    <source>
        <dbReference type="ARBA" id="ARBA00023172"/>
    </source>
</evidence>
<evidence type="ECO:0000256" key="1">
    <source>
        <dbReference type="ARBA" id="ARBA00002180"/>
    </source>
</evidence>
<dbReference type="SUPFAM" id="SSF56672">
    <property type="entry name" value="DNA/RNA polymerases"/>
    <property type="match status" value="1"/>
</dbReference>
<evidence type="ECO:0000256" key="24">
    <source>
        <dbReference type="PROSITE-ProRule" id="PRU00047"/>
    </source>
</evidence>
<keyword evidence="4" id="KW-0507">mRNA processing</keyword>
<dbReference type="InterPro" id="IPR057670">
    <property type="entry name" value="SH3_retrovirus"/>
</dbReference>
<keyword evidence="7" id="KW-0540">Nuclease</keyword>
<dbReference type="RefSeq" id="XP_053025628.1">
    <property type="nucleotide sequence ID" value="XM_053162214.1"/>
</dbReference>
<dbReference type="InterPro" id="IPR012337">
    <property type="entry name" value="RNaseH-like_sf"/>
</dbReference>
<evidence type="ECO:0000256" key="21">
    <source>
        <dbReference type="ARBA" id="ARBA00023268"/>
    </source>
</evidence>
<dbReference type="InterPro" id="IPR001878">
    <property type="entry name" value="Znf_CCHC"/>
</dbReference>
<evidence type="ECO:0000256" key="16">
    <source>
        <dbReference type="ARBA" id="ARBA00022908"/>
    </source>
</evidence>
<dbReference type="SMART" id="SM00343">
    <property type="entry name" value="ZnF_C2HC"/>
    <property type="match status" value="1"/>
</dbReference>
<evidence type="ECO:0000259" key="27">
    <source>
        <dbReference type="PROSITE" id="PS50994"/>
    </source>
</evidence>
<keyword evidence="2" id="KW-0815">Transposition</keyword>
<keyword evidence="24" id="KW-0863">Zinc-finger</keyword>
<keyword evidence="24" id="KW-0862">Zinc</keyword>
<organism evidence="28 29">
    <name type="scientific">Puccinia triticina</name>
    <dbReference type="NCBI Taxonomy" id="208348"/>
    <lineage>
        <taxon>Eukaryota</taxon>
        <taxon>Fungi</taxon>
        <taxon>Dikarya</taxon>
        <taxon>Basidiomycota</taxon>
        <taxon>Pucciniomycotina</taxon>
        <taxon>Pucciniomycetes</taxon>
        <taxon>Pucciniales</taxon>
        <taxon>Pucciniaceae</taxon>
        <taxon>Puccinia</taxon>
    </lineage>
</organism>
<proteinExistence type="predicted"/>
<evidence type="ECO:0000256" key="17">
    <source>
        <dbReference type="ARBA" id="ARBA00022918"/>
    </source>
</evidence>
<evidence type="ECO:0000259" key="26">
    <source>
        <dbReference type="PROSITE" id="PS50158"/>
    </source>
</evidence>
<dbReference type="PANTHER" id="PTHR42648">
    <property type="entry name" value="TRANSPOSASE, PUTATIVE-RELATED"/>
    <property type="match status" value="1"/>
</dbReference>
<feature type="domain" description="CCHC-type" evidence="26">
    <location>
        <begin position="436"/>
        <end position="450"/>
    </location>
</feature>
<keyword evidence="17" id="KW-0695">RNA-directed DNA polymerase</keyword>
<evidence type="ECO:0000256" key="8">
    <source>
        <dbReference type="ARBA" id="ARBA00022723"/>
    </source>
</evidence>
<protein>
    <recommendedName>
        <fullName evidence="30">Integrase catalytic domain-containing protein</fullName>
    </recommendedName>
</protein>
<dbReference type="SUPFAM" id="SSF57756">
    <property type="entry name" value="Retrovirus zinc finger-like domains"/>
    <property type="match status" value="1"/>
</dbReference>
<evidence type="ECO:0008006" key="30">
    <source>
        <dbReference type="Google" id="ProtNLM"/>
    </source>
</evidence>
<keyword evidence="29" id="KW-1185">Reference proteome</keyword>
<keyword evidence="9" id="KW-0547">Nucleotide-binding</keyword>
<keyword evidence="21" id="KW-0511">Multifunctional enzyme</keyword>
<keyword evidence="8" id="KW-0479">Metal-binding</keyword>
<keyword evidence="16" id="KW-0229">DNA integration</keyword>
<evidence type="ECO:0000256" key="25">
    <source>
        <dbReference type="SAM" id="MobiDB-lite"/>
    </source>
</evidence>
<evidence type="ECO:0000256" key="14">
    <source>
        <dbReference type="ARBA" id="ARBA00022842"/>
    </source>
</evidence>
<accession>A0ABY7D0F6</accession>
<name>A0ABY7D0F6_9BASI</name>
<reference evidence="28" key="1">
    <citation type="submission" date="2022-10" db="EMBL/GenBank/DDBJ databases">
        <title>Puccinia triticina Genome sequencing and assembly.</title>
        <authorList>
            <person name="Li C."/>
        </authorList>
    </citation>
    <scope>NUCLEOTIDE SEQUENCE</scope>
    <source>
        <strain evidence="28">Pt15</strain>
    </source>
</reference>
<feature type="region of interest" description="Disordered" evidence="25">
    <location>
        <begin position="450"/>
        <end position="474"/>
    </location>
</feature>
<dbReference type="InterPro" id="IPR036397">
    <property type="entry name" value="RNaseH_sf"/>
</dbReference>
<feature type="compositionally biased region" description="Basic and acidic residues" evidence="25">
    <location>
        <begin position="1047"/>
        <end position="1058"/>
    </location>
</feature>
<keyword evidence="3" id="KW-1188">Viral release from host cell</keyword>
<feature type="region of interest" description="Disordered" evidence="25">
    <location>
        <begin position="1041"/>
        <end position="1060"/>
    </location>
</feature>
<dbReference type="SUPFAM" id="SSF53098">
    <property type="entry name" value="Ribonuclease H-like"/>
    <property type="match status" value="1"/>
</dbReference>
<feature type="compositionally biased region" description="Low complexity" evidence="25">
    <location>
        <begin position="400"/>
        <end position="415"/>
    </location>
</feature>
<evidence type="ECO:0000256" key="6">
    <source>
        <dbReference type="ARBA" id="ARBA00022695"/>
    </source>
</evidence>
<keyword evidence="19" id="KW-0917">Virion maturation</keyword>
<feature type="compositionally biased region" description="Polar residues" evidence="25">
    <location>
        <begin position="116"/>
        <end position="135"/>
    </location>
</feature>
<dbReference type="InterPro" id="IPR036875">
    <property type="entry name" value="Znf_CCHC_sf"/>
</dbReference>
<evidence type="ECO:0000256" key="12">
    <source>
        <dbReference type="ARBA" id="ARBA00022801"/>
    </source>
</evidence>
<evidence type="ECO:0000256" key="7">
    <source>
        <dbReference type="ARBA" id="ARBA00022722"/>
    </source>
</evidence>
<dbReference type="InterPro" id="IPR043502">
    <property type="entry name" value="DNA/RNA_pol_sf"/>
</dbReference>
<dbReference type="CDD" id="cd09272">
    <property type="entry name" value="RNase_HI_RT_Ty1"/>
    <property type="match status" value="1"/>
</dbReference>
<keyword evidence="13" id="KW-0067">ATP-binding</keyword>
<dbReference type="Proteomes" id="UP001164743">
    <property type="component" value="Chromosome 12A"/>
</dbReference>
<feature type="compositionally biased region" description="Polar residues" evidence="25">
    <location>
        <begin position="512"/>
        <end position="529"/>
    </location>
</feature>
<keyword evidence="18" id="KW-0239">DNA-directed DNA polymerase</keyword>
<sequence length="1611" mass="180022">MSDNKSPSGRFVPRPLNKPIPGLRTIDRTTPTMKSVLGPQLSGNDYFRRRLARGTPAQNANEGVTPFFRLDKGKDREVSEDFPEETSFQPRITGRIIGSSASNWRRTDNPPHLANPTASQSSETAGPSGQDRNTGQSDIAELVIEMRLQREAKEARRHDERLRRATEEARTQARWELDEDSKISTIVSAAIKDFALEDFLKPDGSNICRWEQALSATAAKRFRNAYFYTPQEGEVIIPYHERIAMGIIQSSVQAGLSFDLLDFDSSAEVYSHLVSKFRIVNRARQLQAWEKVKSITLSDYGSAAEVLAEFDQCARTFVEQGIELTWETIISFVLQGNLKDHLRPVLDQKVDLYMETHESMAPGPIDILRYWDAARTEHRLAEETGRHPTSALNMSLASRSNTSVSGEVSGTVSGSDPKSPETTDVTAMALNRPGHCYICKKVGHMAPECPTSRKNNPSTRPPSQRPNPAVNFPPCSVTYNFDKVPYIRPVQPAADTNAKASGPSQGMYRPPHSSQHKTQPPATNPKSVETRQINTDLFAEEDDEVEYVFDNENLSAEPTGHRFNLREMTLNREGQEVIWDSGASDNVTGDRCALFDFTPLAQPIAVKVATDTACDFITGTGTLKFAGMNGTTIAVRNVYYCERARSTLLSIAAFKQANACFRVNGNFDSIDLLSSDGQLLLRSKFDPIKNTWPLHQPKRSPHASLTLPSQLCFPFSNHAIEAKSVFKSPDIIEHSQFTWTGEDLTDDEKTLLFWHRLFGHASLRKIRRLVKLQLGYGLPPTMPTGSIKCPVCSICKATRTSALGPTNRILSKLAVVCVDLMGPFDTPTMTGGRFALTIRDIFTSYSEVKVLKTKAEAASVLMETILRWETQTATKLKVLRSDNGGEFDSKILGKFLSNKGIAAERSLPYHHFQNGTAERYNRTVSDMGRSVLYDSELGREFWGYAFMWSAWTLNRIPNRVTKEKTPYECFFGDKPQLDRTRVFGSKAYVLLAPEKRKKLDDRAVEGLVVGHLADSKGWTFWIPSSKKFVSSAWADFGRNTLPAAKPSTEKPDKMDKKTPTTAKIQQTTASNLLQLNDFSEEIKVTAQEKAVDQCLKNCQDDSGDLPSTFKDAMRSKEAAHWKEAVNTELENLRRKSVWIVKKLPSNRRKLGARWVFAKKINNDGSIKYKARYVAKGFNQKEGTDFAHTFAPTATFTSMRVLLTIAAKNNWPIYNFDFVAAYLNAPIDEEVWVQAPEGLDVNLGEACLLRRALYGTKQAARCWWKHLNKTLADLGYSSSYYDSSVYTLSNKVDRSIIWVHVDDGIVTGSSNAALKQLESQLKGSLEIKWEEGLTSMVGVKIRRTPEGFELTQPNLIAKILKERWDGSTLHSSPLPEGYSANTEEDANGINSTDFLSIVGGLSYVAVGTRPDIAYSVNYLARFSSKPSTTHWKGLRHLLGYLANSKDTALQIKPGNNECSPVECFVDANWGGQSSRSSYGVIIRLYGAPIMWVSRRLVTVASSTCQAEYMALGHATRHALWIRNLLYDIIGANFKVKIFCDNQSAVKIGCEDASNKRTHHIERDFYVTNQALFEQKTSLEWIPGKEQIADVLTKSLGKTAHERCSNSVQGFFS</sequence>
<dbReference type="InterPro" id="IPR039537">
    <property type="entry name" value="Retrotran_Ty1/copia-like"/>
</dbReference>
<dbReference type="PANTHER" id="PTHR42648:SF11">
    <property type="entry name" value="TRANSPOSON TY4-P GAG-POL POLYPROTEIN"/>
    <property type="match status" value="1"/>
</dbReference>
<evidence type="ECO:0000256" key="22">
    <source>
        <dbReference type="ARBA" id="ARBA00048173"/>
    </source>
</evidence>
<evidence type="ECO:0000256" key="15">
    <source>
        <dbReference type="ARBA" id="ARBA00022884"/>
    </source>
</evidence>
<comment type="catalytic activity">
    <reaction evidence="23">
        <text>DNA(n) + a 2'-deoxyribonucleoside 5'-triphosphate = DNA(n+1) + diphosphate</text>
        <dbReference type="Rhea" id="RHEA:22508"/>
        <dbReference type="Rhea" id="RHEA-COMP:17339"/>
        <dbReference type="Rhea" id="RHEA-COMP:17340"/>
        <dbReference type="ChEBI" id="CHEBI:33019"/>
        <dbReference type="ChEBI" id="CHEBI:61560"/>
        <dbReference type="ChEBI" id="CHEBI:173112"/>
        <dbReference type="EC" id="2.7.7.7"/>
    </reaction>
</comment>
<evidence type="ECO:0000256" key="2">
    <source>
        <dbReference type="ARBA" id="ARBA00022578"/>
    </source>
</evidence>
<evidence type="ECO:0000256" key="23">
    <source>
        <dbReference type="ARBA" id="ARBA00049244"/>
    </source>
</evidence>
<evidence type="ECO:0000313" key="28">
    <source>
        <dbReference type="EMBL" id="WAQ90073.1"/>
    </source>
</evidence>
<evidence type="ECO:0000256" key="18">
    <source>
        <dbReference type="ARBA" id="ARBA00022932"/>
    </source>
</evidence>
<keyword evidence="11" id="KW-0255">Endonuclease</keyword>
<keyword evidence="15" id="KW-0694">RNA-binding</keyword>
<keyword evidence="20" id="KW-0233">DNA recombination</keyword>
<dbReference type="InterPro" id="IPR001584">
    <property type="entry name" value="Integrase_cat-core"/>
</dbReference>
<feature type="region of interest" description="Disordered" evidence="25">
    <location>
        <begin position="494"/>
        <end position="529"/>
    </location>
</feature>
<dbReference type="Gene3D" id="3.30.420.10">
    <property type="entry name" value="Ribonuclease H-like superfamily/Ribonuclease H"/>
    <property type="match status" value="1"/>
</dbReference>
<keyword evidence="10" id="KW-0064">Aspartyl protease</keyword>
<keyword evidence="14" id="KW-0460">Magnesium</keyword>
<dbReference type="InterPro" id="IPR054722">
    <property type="entry name" value="PolX-like_BBD"/>
</dbReference>
<dbReference type="Gene3D" id="4.10.60.10">
    <property type="entry name" value="Zinc finger, CCHC-type"/>
    <property type="match status" value="1"/>
</dbReference>
<dbReference type="EMBL" id="CP110432">
    <property type="protein sequence ID" value="WAQ90073.1"/>
    <property type="molecule type" value="Genomic_DNA"/>
</dbReference>
<evidence type="ECO:0000256" key="19">
    <source>
        <dbReference type="ARBA" id="ARBA00023113"/>
    </source>
</evidence>
<comment type="function">
    <text evidence="1">The aspartyl protease (PR) mediates the proteolytic cleavages of the Gag and Gag-Pol polyproteins after assembly of the VLP.</text>
</comment>
<evidence type="ECO:0000256" key="11">
    <source>
        <dbReference type="ARBA" id="ARBA00022759"/>
    </source>
</evidence>
<keyword evidence="6" id="KW-0548">Nucleotidyltransferase</keyword>
<gene>
    <name evidence="28" type="ORF">PtA15_12A58</name>
</gene>
<evidence type="ECO:0000256" key="9">
    <source>
        <dbReference type="ARBA" id="ARBA00022741"/>
    </source>
</evidence>
<evidence type="ECO:0000256" key="3">
    <source>
        <dbReference type="ARBA" id="ARBA00022612"/>
    </source>
</evidence>
<feature type="domain" description="Integrase catalytic" evidence="27">
    <location>
        <begin position="801"/>
        <end position="974"/>
    </location>
</feature>
<feature type="compositionally biased region" description="Basic and acidic residues" evidence="25">
    <location>
        <begin position="69"/>
        <end position="79"/>
    </location>
</feature>
<dbReference type="GeneID" id="77803098"/>
<dbReference type="Pfam" id="PF07727">
    <property type="entry name" value="RVT_2"/>
    <property type="match status" value="1"/>
</dbReference>
<dbReference type="PROSITE" id="PS50994">
    <property type="entry name" value="INTEGRASE"/>
    <property type="match status" value="1"/>
</dbReference>
<keyword evidence="12" id="KW-0378">Hydrolase</keyword>
<dbReference type="Pfam" id="PF22936">
    <property type="entry name" value="Pol_BBD"/>
    <property type="match status" value="1"/>
</dbReference>
<keyword evidence="18" id="KW-0808">Transferase</keyword>
<evidence type="ECO:0000256" key="13">
    <source>
        <dbReference type="ARBA" id="ARBA00022840"/>
    </source>
</evidence>
<feature type="region of interest" description="Disordered" evidence="25">
    <location>
        <begin position="1"/>
        <end position="135"/>
    </location>
</feature>
<dbReference type="Pfam" id="PF25597">
    <property type="entry name" value="SH3_retrovirus"/>
    <property type="match status" value="1"/>
</dbReference>
<evidence type="ECO:0000256" key="5">
    <source>
        <dbReference type="ARBA" id="ARBA00022670"/>
    </source>
</evidence>
<feature type="region of interest" description="Disordered" evidence="25">
    <location>
        <begin position="396"/>
        <end position="423"/>
    </location>
</feature>
<dbReference type="PROSITE" id="PS50158">
    <property type="entry name" value="ZF_CCHC"/>
    <property type="match status" value="1"/>
</dbReference>
<evidence type="ECO:0000256" key="4">
    <source>
        <dbReference type="ARBA" id="ARBA00022664"/>
    </source>
</evidence>
<keyword evidence="5" id="KW-0645">Protease</keyword>
<dbReference type="InterPro" id="IPR013103">
    <property type="entry name" value="RVT_2"/>
</dbReference>
<evidence type="ECO:0000313" key="29">
    <source>
        <dbReference type="Proteomes" id="UP001164743"/>
    </source>
</evidence>
<evidence type="ECO:0000256" key="10">
    <source>
        <dbReference type="ARBA" id="ARBA00022750"/>
    </source>
</evidence>